<accession>A0A8K1FH75</accession>
<evidence type="ECO:0000313" key="3">
    <source>
        <dbReference type="Proteomes" id="UP000794436"/>
    </source>
</evidence>
<dbReference type="PANTHER" id="PTHR47978">
    <property type="match status" value="1"/>
</dbReference>
<dbReference type="SMART" id="SM00176">
    <property type="entry name" value="RAN"/>
    <property type="match status" value="1"/>
</dbReference>
<dbReference type="SUPFAM" id="SSF52540">
    <property type="entry name" value="P-loop containing nucleoside triphosphate hydrolases"/>
    <property type="match status" value="1"/>
</dbReference>
<dbReference type="InterPro" id="IPR001806">
    <property type="entry name" value="Small_GTPase"/>
</dbReference>
<dbReference type="AlphaFoldDB" id="A0A8K1FH75"/>
<dbReference type="PRINTS" id="PR00449">
    <property type="entry name" value="RASTRNSFRMNG"/>
</dbReference>
<dbReference type="PROSITE" id="PS51419">
    <property type="entry name" value="RAB"/>
    <property type="match status" value="1"/>
</dbReference>
<dbReference type="PROSITE" id="PS51421">
    <property type="entry name" value="RAS"/>
    <property type="match status" value="1"/>
</dbReference>
<keyword evidence="3" id="KW-1185">Reference proteome</keyword>
<dbReference type="NCBIfam" id="TIGR00231">
    <property type="entry name" value="small_GTP"/>
    <property type="match status" value="1"/>
</dbReference>
<dbReference type="GO" id="GO:0005525">
    <property type="term" value="F:GTP binding"/>
    <property type="evidence" value="ECO:0007669"/>
    <property type="project" value="InterPro"/>
</dbReference>
<dbReference type="InterPro" id="IPR027417">
    <property type="entry name" value="P-loop_NTPase"/>
</dbReference>
<dbReference type="PROSITE" id="PS51420">
    <property type="entry name" value="RHO"/>
    <property type="match status" value="1"/>
</dbReference>
<proteinExistence type="predicted"/>
<dbReference type="SMART" id="SM00175">
    <property type="entry name" value="RAB"/>
    <property type="match status" value="1"/>
</dbReference>
<dbReference type="FunFam" id="3.40.50.300:FF:001430">
    <property type="entry name" value="Small GTPase EhRabM3, putative"/>
    <property type="match status" value="1"/>
</dbReference>
<dbReference type="Proteomes" id="UP000794436">
    <property type="component" value="Unassembled WGS sequence"/>
</dbReference>
<dbReference type="SMART" id="SM00174">
    <property type="entry name" value="RHO"/>
    <property type="match status" value="1"/>
</dbReference>
<dbReference type="SMART" id="SM00173">
    <property type="entry name" value="RAS"/>
    <property type="match status" value="1"/>
</dbReference>
<sequence>MTTTRPSTASVGFLASLNPLGLLQDARQLTLAEFLRDFYTQRGLHYKLKDVESLVSMFERNLPQLYAELDKTYGTVFLTNPPPISAPSETSVSAAVPTSPAVSTTPRAASKPPVNKIIMLGNSGVGKTNLLNRLNKGDFNEEFTSTIGVEFLTHVVPIDGVDVKAQIWDTAGQERFHAMMATYYRKAIGALLIFDLGDRNSLMGVEKWLDQLLNVAEPGLHAVLVGNKSDLPIGQRAVTKEEAQQFATAHHMSYVETSAKTGENVEFAFHSLIKSIHRTQLSEKQNPALQQTAPASSTLALTGKPQTEAAPASFFGDGCKFL</sequence>
<comment type="caution">
    <text evidence="2">The sequence shown here is derived from an EMBL/GenBank/DDBJ whole genome shotgun (WGS) entry which is preliminary data.</text>
</comment>
<evidence type="ECO:0000313" key="2">
    <source>
        <dbReference type="EMBL" id="TMW58498.1"/>
    </source>
</evidence>
<dbReference type="Gene3D" id="3.40.50.300">
    <property type="entry name" value="P-loop containing nucleotide triphosphate hydrolases"/>
    <property type="match status" value="1"/>
</dbReference>
<dbReference type="Pfam" id="PF00071">
    <property type="entry name" value="Ras"/>
    <property type="match status" value="1"/>
</dbReference>
<reference evidence="2" key="1">
    <citation type="submission" date="2019-03" db="EMBL/GenBank/DDBJ databases">
        <title>Long read genome sequence of the mycoparasitic Pythium oligandrum ATCC 38472 isolated from sugarbeet rhizosphere.</title>
        <authorList>
            <person name="Gaulin E."/>
        </authorList>
    </citation>
    <scope>NUCLEOTIDE SEQUENCE</scope>
    <source>
        <strain evidence="2">ATCC 38472_TT</strain>
    </source>
</reference>
<dbReference type="InterPro" id="IPR005225">
    <property type="entry name" value="Small_GTP-bd"/>
</dbReference>
<dbReference type="GO" id="GO:0003924">
    <property type="term" value="F:GTPase activity"/>
    <property type="evidence" value="ECO:0007669"/>
    <property type="project" value="InterPro"/>
</dbReference>
<dbReference type="OrthoDB" id="9989112at2759"/>
<name>A0A8K1FH75_PYTOL</name>
<organism evidence="2 3">
    <name type="scientific">Pythium oligandrum</name>
    <name type="common">Mycoparasitic fungus</name>
    <dbReference type="NCBI Taxonomy" id="41045"/>
    <lineage>
        <taxon>Eukaryota</taxon>
        <taxon>Sar</taxon>
        <taxon>Stramenopiles</taxon>
        <taxon>Oomycota</taxon>
        <taxon>Peronosporomycetes</taxon>
        <taxon>Pythiales</taxon>
        <taxon>Pythiaceae</taxon>
        <taxon>Pythium</taxon>
    </lineage>
</organism>
<keyword evidence="1" id="KW-0547">Nucleotide-binding</keyword>
<dbReference type="PROSITE" id="PS51417">
    <property type="entry name" value="ARF"/>
    <property type="match status" value="1"/>
</dbReference>
<dbReference type="SMART" id="SM00177">
    <property type="entry name" value="ARF"/>
    <property type="match status" value="1"/>
</dbReference>
<dbReference type="EMBL" id="SPLM01000111">
    <property type="protein sequence ID" value="TMW58498.1"/>
    <property type="molecule type" value="Genomic_DNA"/>
</dbReference>
<evidence type="ECO:0000256" key="1">
    <source>
        <dbReference type="ARBA" id="ARBA00022741"/>
    </source>
</evidence>
<dbReference type="CDD" id="cd00154">
    <property type="entry name" value="Rab"/>
    <property type="match status" value="1"/>
</dbReference>
<gene>
    <name evidence="2" type="ORF">Poli38472_010057</name>
</gene>
<protein>
    <submittedName>
        <fullName evidence="2">Uncharacterized protein</fullName>
    </submittedName>
</protein>